<dbReference type="InterPro" id="IPR009060">
    <property type="entry name" value="UBA-like_sf"/>
</dbReference>
<evidence type="ECO:0000256" key="1">
    <source>
        <dbReference type="SAM" id="Coils"/>
    </source>
</evidence>
<dbReference type="Proteomes" id="UP001281003">
    <property type="component" value="Unassembled WGS sequence"/>
</dbReference>
<dbReference type="InterPro" id="IPR029071">
    <property type="entry name" value="Ubiquitin-like_domsf"/>
</dbReference>
<dbReference type="Gene3D" id="1.10.8.10">
    <property type="entry name" value="DNA helicase RuvA subunit, C-terminal domain"/>
    <property type="match status" value="1"/>
</dbReference>
<organism evidence="3 4">
    <name type="scientific">Sordaria brevicollis</name>
    <dbReference type="NCBI Taxonomy" id="83679"/>
    <lineage>
        <taxon>Eukaryota</taxon>
        <taxon>Fungi</taxon>
        <taxon>Dikarya</taxon>
        <taxon>Ascomycota</taxon>
        <taxon>Pezizomycotina</taxon>
        <taxon>Sordariomycetes</taxon>
        <taxon>Sordariomycetidae</taxon>
        <taxon>Sordariales</taxon>
        <taxon>Sordariaceae</taxon>
        <taxon>Sordaria</taxon>
    </lineage>
</organism>
<name>A0AAE0PA71_SORBR</name>
<dbReference type="EMBL" id="JAUTDP010000009">
    <property type="protein sequence ID" value="KAK3396149.1"/>
    <property type="molecule type" value="Genomic_DNA"/>
</dbReference>
<keyword evidence="1" id="KW-0175">Coiled coil</keyword>
<dbReference type="InterPro" id="IPR050730">
    <property type="entry name" value="UBX_domain-protein"/>
</dbReference>
<dbReference type="PANTHER" id="PTHR23322">
    <property type="entry name" value="FAS-ASSOCIATED PROTEIN"/>
    <property type="match status" value="1"/>
</dbReference>
<dbReference type="CDD" id="cd14273">
    <property type="entry name" value="UBA_TAP-C_like"/>
    <property type="match status" value="1"/>
</dbReference>
<dbReference type="SUPFAM" id="SSF46934">
    <property type="entry name" value="UBA-like"/>
    <property type="match status" value="1"/>
</dbReference>
<dbReference type="Pfam" id="PF14555">
    <property type="entry name" value="UBA_4"/>
    <property type="match status" value="1"/>
</dbReference>
<dbReference type="GO" id="GO:0005783">
    <property type="term" value="C:endoplasmic reticulum"/>
    <property type="evidence" value="ECO:0007669"/>
    <property type="project" value="TreeGrafter"/>
</dbReference>
<evidence type="ECO:0000259" key="2">
    <source>
        <dbReference type="SMART" id="SM00594"/>
    </source>
</evidence>
<feature type="coiled-coil region" evidence="1">
    <location>
        <begin position="351"/>
        <end position="387"/>
    </location>
</feature>
<comment type="caution">
    <text evidence="3">The sequence shown here is derived from an EMBL/GenBank/DDBJ whole genome shotgun (WGS) entry which is preliminary data.</text>
</comment>
<reference evidence="3" key="2">
    <citation type="submission" date="2023-07" db="EMBL/GenBank/DDBJ databases">
        <authorList>
            <consortium name="Lawrence Berkeley National Laboratory"/>
            <person name="Haridas S."/>
            <person name="Hensen N."/>
            <person name="Bonometti L."/>
            <person name="Westerberg I."/>
            <person name="Brannstrom I.O."/>
            <person name="Guillou S."/>
            <person name="Cros-Aarteil S."/>
            <person name="Calhoun S."/>
            <person name="Kuo A."/>
            <person name="Mondo S."/>
            <person name="Pangilinan J."/>
            <person name="Riley R."/>
            <person name="LaButti K."/>
            <person name="Andreopoulos B."/>
            <person name="Lipzen A."/>
            <person name="Chen C."/>
            <person name="Yanf M."/>
            <person name="Daum C."/>
            <person name="Ng V."/>
            <person name="Clum A."/>
            <person name="Steindorff A."/>
            <person name="Ohm R."/>
            <person name="Martin F."/>
            <person name="Silar P."/>
            <person name="Natvig D."/>
            <person name="Lalanne C."/>
            <person name="Gautier V."/>
            <person name="Ament-velasquez S.L."/>
            <person name="Kruys A."/>
            <person name="Hutchinson M.I."/>
            <person name="Powell A.J."/>
            <person name="Barry K."/>
            <person name="Miller A.N."/>
            <person name="Grigoriev I.V."/>
            <person name="Debuchy R."/>
            <person name="Gladieux P."/>
            <person name="Thoren M.H."/>
            <person name="Johannesson H."/>
        </authorList>
    </citation>
    <scope>NUCLEOTIDE SEQUENCE</scope>
    <source>
        <strain evidence="3">FGSC 1904</strain>
    </source>
</reference>
<accession>A0AAE0PA71</accession>
<protein>
    <recommendedName>
        <fullName evidence="2">UAS domain-containing protein</fullName>
    </recommendedName>
</protein>
<gene>
    <name evidence="3" type="ORF">B0T20DRAFT_262568</name>
</gene>
<dbReference type="GO" id="GO:0036503">
    <property type="term" value="P:ERAD pathway"/>
    <property type="evidence" value="ECO:0007669"/>
    <property type="project" value="TreeGrafter"/>
</dbReference>
<dbReference type="Gene3D" id="3.40.30.10">
    <property type="entry name" value="Glutaredoxin"/>
    <property type="match status" value="1"/>
</dbReference>
<dbReference type="Gene3D" id="3.10.20.90">
    <property type="entry name" value="Phosphatidylinositol 3-kinase Catalytic Subunit, Chain A, domain 1"/>
    <property type="match status" value="1"/>
</dbReference>
<dbReference type="PANTHER" id="PTHR23322:SF1">
    <property type="entry name" value="FAS-ASSOCIATED FACTOR 2"/>
    <property type="match status" value="1"/>
</dbReference>
<feature type="domain" description="UAS" evidence="2">
    <location>
        <begin position="177"/>
        <end position="309"/>
    </location>
</feature>
<evidence type="ECO:0000313" key="3">
    <source>
        <dbReference type="EMBL" id="KAK3396149.1"/>
    </source>
</evidence>
<keyword evidence="4" id="KW-1185">Reference proteome</keyword>
<dbReference type="InterPro" id="IPR006577">
    <property type="entry name" value="UAS"/>
</dbReference>
<dbReference type="AlphaFoldDB" id="A0AAE0PA71"/>
<proteinExistence type="predicted"/>
<sequence>MAGEAALDIGQLSAEQQQVLQQYTDVTGQEVTDAIPLLERSQWNVQIAIAKFFDGEGPDLVAEAQAAQNQVPRVAGRHETLHETVWSDIAHQHGLHRANRTPPAPRVVPPRPATYQAPSLISLFLSPFRVVLRVFASLFRLVLYTLSFIPQSLRPRALTSSLRKSRRSLLPKEAAGRFRREFEESYGTHDLTFFDGGHAQALDTAKKDLKFLLTILISPEHDDTESFIKETLFDPEVVAFINDPANNIIVWGGNVLDSEAYQVSVEYMCTKFPFSCLVCLTPKEGSTRMGIVKRIAGPVTSSVFIAGLRAAIEKYAPDLQSVRDERAAQDMARNLRSEQDSAYERSLAIDRERARQRREAAAAAAEAERRAREEAEAAERREKLRQQWRRWRATTIAPEPDASMKDAVRLALNMSQSSGRGRVTRKFPADASLEDVYAFVECYDLLYPESEDEKAETEESTEKPKDYEHKYAFRIASVMPREVFEPTVSVTIAQKMGRGGNLIVEDLVDEEEEE</sequence>
<dbReference type="SUPFAM" id="SSF54236">
    <property type="entry name" value="Ubiquitin-like"/>
    <property type="match status" value="1"/>
</dbReference>
<dbReference type="GO" id="GO:0043130">
    <property type="term" value="F:ubiquitin binding"/>
    <property type="evidence" value="ECO:0007669"/>
    <property type="project" value="TreeGrafter"/>
</dbReference>
<dbReference type="InterPro" id="IPR036249">
    <property type="entry name" value="Thioredoxin-like_sf"/>
</dbReference>
<dbReference type="SMART" id="SM00594">
    <property type="entry name" value="UAS"/>
    <property type="match status" value="1"/>
</dbReference>
<reference evidence="3" key="1">
    <citation type="journal article" date="2023" name="Mol. Phylogenet. Evol.">
        <title>Genome-scale phylogeny and comparative genomics of the fungal order Sordariales.</title>
        <authorList>
            <person name="Hensen N."/>
            <person name="Bonometti L."/>
            <person name="Westerberg I."/>
            <person name="Brannstrom I.O."/>
            <person name="Guillou S."/>
            <person name="Cros-Aarteil S."/>
            <person name="Calhoun S."/>
            <person name="Haridas S."/>
            <person name="Kuo A."/>
            <person name="Mondo S."/>
            <person name="Pangilinan J."/>
            <person name="Riley R."/>
            <person name="LaButti K."/>
            <person name="Andreopoulos B."/>
            <person name="Lipzen A."/>
            <person name="Chen C."/>
            <person name="Yan M."/>
            <person name="Daum C."/>
            <person name="Ng V."/>
            <person name="Clum A."/>
            <person name="Steindorff A."/>
            <person name="Ohm R.A."/>
            <person name="Martin F."/>
            <person name="Silar P."/>
            <person name="Natvig D.O."/>
            <person name="Lalanne C."/>
            <person name="Gautier V."/>
            <person name="Ament-Velasquez S.L."/>
            <person name="Kruys A."/>
            <person name="Hutchinson M.I."/>
            <person name="Powell A.J."/>
            <person name="Barry K."/>
            <person name="Miller A.N."/>
            <person name="Grigoriev I.V."/>
            <person name="Debuchy R."/>
            <person name="Gladieux P."/>
            <person name="Hiltunen Thoren M."/>
            <person name="Johannesson H."/>
        </authorList>
    </citation>
    <scope>NUCLEOTIDE SEQUENCE</scope>
    <source>
        <strain evidence="3">FGSC 1904</strain>
    </source>
</reference>
<evidence type="ECO:0000313" key="4">
    <source>
        <dbReference type="Proteomes" id="UP001281003"/>
    </source>
</evidence>
<dbReference type="SUPFAM" id="SSF52833">
    <property type="entry name" value="Thioredoxin-like"/>
    <property type="match status" value="1"/>
</dbReference>